<comment type="caution">
    <text evidence="3">The sequence shown here is derived from an EMBL/GenBank/DDBJ whole genome shotgun (WGS) entry which is preliminary data.</text>
</comment>
<proteinExistence type="inferred from homology"/>
<sequence>NICEGWINMYTVNAEAALIQLLQFVLEASGSQYQLPSNLRLPFNNMDILIMATAHFGNRSLAYPMIMKSADLFVQDICNFMEQLLRMLQATPIFSDNCFLKAFAGFLIVCSDSKVRPFRHTSTLIALKLMTKLNRLVSWEQPQLKDIWYQMIAKVFLPRATDVVDDVRHLCIAECGNWLQKYPHSFVDLQHLQRIFAALQDSCPKVCEASLKALLQLYHNPKLLGVCLEQGYTHRATLLGLCLSSESELAQMAVRLLITYFRVVPHILDESMQQVLTQLIFAAHRGLAQAAAELVVMRFKSVPSDKERILLLVEVFVQFGQHEHTAYLVDAFYGHSNVVLAWHSMVSMLLQDEALTAQQATVLIDLLTHAVKQAVTGEIPVGRYTGELVREPQPRAKEEAGEVVLPHLSTLLHKYCKSSQDLRNLLELPQYVTLPRSQMPQMLEQIKDILFEQEQMLVMQMGAKTLEHLHVQQQMPPKFLETLLNNAVINYRIANSAWLLENSQGTTQRLLVTLRLVAALYARFDLAKWQLTDSLLSILQQATTGGEEALPPMEALAHYLAIVYVALSWDLKRVQDLAKKNEDVSEACNALRYHLKQFLSINFALIKLESLNVVAFVYLCDLFLLFADALRKNSNASIQALEYKSQRSEYELLEAFVERYVFGGDVETSVAQLLDPKNFDQLQSRRRVLVSYLKLIFHNVMPMMRACVVFQYYEQYHSVFGDIMRATMERSLSLNPTNFGMTVMHTCLLVYKRVRAIYPNPFQASASIDFNKLLKLARLLAELFYIKPLEVRPGVAILHRAGIRFAVELTPDDPSAAPKDLLYLNVVQQFVPQLLAQDIRDVLEFMKFIEQAPLPSRSDEWQPLFAYRNCL</sequence>
<dbReference type="PROSITE" id="PS51425">
    <property type="entry name" value="SCD"/>
    <property type="match status" value="1"/>
</dbReference>
<gene>
    <name evidence="3" type="ORF">KR093_005279</name>
</gene>
<dbReference type="InterPro" id="IPR039662">
    <property type="entry name" value="Cohesin_Scc3/SA"/>
</dbReference>
<dbReference type="PANTHER" id="PTHR11199">
    <property type="entry name" value="STROMAL ANTIGEN"/>
    <property type="match status" value="1"/>
</dbReference>
<reference evidence="3" key="1">
    <citation type="journal article" date="2021" name="Mol. Ecol. Resour.">
        <title>Phylogenomic analyses of the genus Drosophila reveals genomic signals of climate adaptation.</title>
        <authorList>
            <person name="Li F."/>
            <person name="Rane R.V."/>
            <person name="Luria V."/>
            <person name="Xiong Z."/>
            <person name="Chen J."/>
            <person name="Li Z."/>
            <person name="Catullo R.A."/>
            <person name="Griffin P.C."/>
            <person name="Schiffer M."/>
            <person name="Pearce S."/>
            <person name="Lee S.F."/>
            <person name="McElroy K."/>
            <person name="Stocker A."/>
            <person name="Shirriffs J."/>
            <person name="Cockerell F."/>
            <person name="Coppin C."/>
            <person name="Sgro C.M."/>
            <person name="Karger A."/>
            <person name="Cain J.W."/>
            <person name="Weber J.A."/>
            <person name="Santpere G."/>
            <person name="Kirschner M.W."/>
            <person name="Hoffmann A.A."/>
            <person name="Oakeshott J.G."/>
            <person name="Zhang G."/>
        </authorList>
    </citation>
    <scope>NUCLEOTIDE SEQUENCE</scope>
    <source>
        <strain evidence="3">BGI-SZ-2011g</strain>
    </source>
</reference>
<organism evidence="3 4">
    <name type="scientific">Drosophila rubida</name>
    <dbReference type="NCBI Taxonomy" id="30044"/>
    <lineage>
        <taxon>Eukaryota</taxon>
        <taxon>Metazoa</taxon>
        <taxon>Ecdysozoa</taxon>
        <taxon>Arthropoda</taxon>
        <taxon>Hexapoda</taxon>
        <taxon>Insecta</taxon>
        <taxon>Pterygota</taxon>
        <taxon>Neoptera</taxon>
        <taxon>Endopterygota</taxon>
        <taxon>Diptera</taxon>
        <taxon>Brachycera</taxon>
        <taxon>Muscomorpha</taxon>
        <taxon>Ephydroidea</taxon>
        <taxon>Drosophilidae</taxon>
        <taxon>Drosophila</taxon>
    </lineage>
</organism>
<dbReference type="InterPro" id="IPR013721">
    <property type="entry name" value="STAG"/>
</dbReference>
<dbReference type="GO" id="GO:0007062">
    <property type="term" value="P:sister chromatid cohesion"/>
    <property type="evidence" value="ECO:0007669"/>
    <property type="project" value="UniProtKB-ARBA"/>
</dbReference>
<dbReference type="GO" id="GO:0000785">
    <property type="term" value="C:chromatin"/>
    <property type="evidence" value="ECO:0007669"/>
    <property type="project" value="TreeGrafter"/>
</dbReference>
<dbReference type="InterPro" id="IPR020839">
    <property type="entry name" value="SCD"/>
</dbReference>
<feature type="domain" description="SCD" evidence="2">
    <location>
        <begin position="156"/>
        <end position="241"/>
    </location>
</feature>
<keyword evidence="4" id="KW-1185">Reference proteome</keyword>
<evidence type="ECO:0000313" key="4">
    <source>
        <dbReference type="Proteomes" id="UP001200034"/>
    </source>
</evidence>
<dbReference type="SUPFAM" id="SSF48371">
    <property type="entry name" value="ARM repeat"/>
    <property type="match status" value="1"/>
</dbReference>
<dbReference type="GO" id="GO:0003682">
    <property type="term" value="F:chromatin binding"/>
    <property type="evidence" value="ECO:0007669"/>
    <property type="project" value="TreeGrafter"/>
</dbReference>
<dbReference type="AlphaFoldDB" id="A0AAD4K1V3"/>
<comment type="similarity">
    <text evidence="1">Belongs to the SCC3 family.</text>
</comment>
<dbReference type="Proteomes" id="UP001200034">
    <property type="component" value="Unassembled WGS sequence"/>
</dbReference>
<dbReference type="EMBL" id="JAJJHW010002585">
    <property type="protein sequence ID" value="KAH8370874.1"/>
    <property type="molecule type" value="Genomic_DNA"/>
</dbReference>
<protein>
    <recommendedName>
        <fullName evidence="2">SCD domain-containing protein</fullName>
    </recommendedName>
</protein>
<dbReference type="InterPro" id="IPR056396">
    <property type="entry name" value="HEAT_SCC3-SA"/>
</dbReference>
<dbReference type="GO" id="GO:0008278">
    <property type="term" value="C:cohesin complex"/>
    <property type="evidence" value="ECO:0007669"/>
    <property type="project" value="TreeGrafter"/>
</dbReference>
<dbReference type="InterPro" id="IPR016024">
    <property type="entry name" value="ARM-type_fold"/>
</dbReference>
<dbReference type="Pfam" id="PF24571">
    <property type="entry name" value="HEAT_SCC3-SA"/>
    <property type="match status" value="1"/>
</dbReference>
<dbReference type="PANTHER" id="PTHR11199:SF0">
    <property type="entry name" value="LD34181P-RELATED"/>
    <property type="match status" value="1"/>
</dbReference>
<accession>A0AAD4K1V3</accession>
<feature type="non-terminal residue" evidence="3">
    <location>
        <position position="1"/>
    </location>
</feature>
<evidence type="ECO:0000313" key="3">
    <source>
        <dbReference type="EMBL" id="KAH8370874.1"/>
    </source>
</evidence>
<evidence type="ECO:0000256" key="1">
    <source>
        <dbReference type="ARBA" id="ARBA00005486"/>
    </source>
</evidence>
<name>A0AAD4K1V3_9MUSC</name>
<dbReference type="Pfam" id="PF08514">
    <property type="entry name" value="STAG"/>
    <property type="match status" value="1"/>
</dbReference>
<dbReference type="GO" id="GO:0005634">
    <property type="term" value="C:nucleus"/>
    <property type="evidence" value="ECO:0007669"/>
    <property type="project" value="TreeGrafter"/>
</dbReference>
<feature type="non-terminal residue" evidence="3">
    <location>
        <position position="871"/>
    </location>
</feature>
<dbReference type="Pfam" id="PF21581">
    <property type="entry name" value="SCD"/>
    <property type="match status" value="1"/>
</dbReference>
<evidence type="ECO:0000259" key="2">
    <source>
        <dbReference type="PROSITE" id="PS51425"/>
    </source>
</evidence>